<dbReference type="STRING" id="50376.A0A517LIN0"/>
<dbReference type="Proteomes" id="UP000316270">
    <property type="component" value="Chromosome 13"/>
</dbReference>
<evidence type="ECO:0000256" key="1">
    <source>
        <dbReference type="ARBA" id="ARBA00010515"/>
    </source>
</evidence>
<evidence type="ECO:0000256" key="3">
    <source>
        <dbReference type="PROSITE-ProRule" id="PRU10038"/>
    </source>
</evidence>
<dbReference type="SUPFAM" id="SSF53474">
    <property type="entry name" value="alpha/beta-Hydrolases"/>
    <property type="match status" value="1"/>
</dbReference>
<protein>
    <recommendedName>
        <fullName evidence="4">Alpha/beta hydrolase fold-3 domain-containing protein</fullName>
    </recommendedName>
</protein>
<dbReference type="OrthoDB" id="5354320at2759"/>
<dbReference type="InterPro" id="IPR029058">
    <property type="entry name" value="AB_hydrolase_fold"/>
</dbReference>
<feature type="domain" description="Alpha/beta hydrolase fold-3" evidence="4">
    <location>
        <begin position="158"/>
        <end position="396"/>
    </location>
</feature>
<dbReference type="InterPro" id="IPR002168">
    <property type="entry name" value="Lipase_GDXG_HIS_AS"/>
</dbReference>
<dbReference type="PROSITE" id="PS01174">
    <property type="entry name" value="LIPASE_GDXG_SER"/>
    <property type="match status" value="1"/>
</dbReference>
<dbReference type="PANTHER" id="PTHR48081">
    <property type="entry name" value="AB HYDROLASE SUPERFAMILY PROTEIN C4A8.06C"/>
    <property type="match status" value="1"/>
</dbReference>
<dbReference type="PROSITE" id="PS01173">
    <property type="entry name" value="LIPASE_GDXG_HIS"/>
    <property type="match status" value="1"/>
</dbReference>
<accession>A0A517LIN0</accession>
<dbReference type="EMBL" id="CP042197">
    <property type="protein sequence ID" value="QDS75499.1"/>
    <property type="molecule type" value="Genomic_DNA"/>
</dbReference>
<dbReference type="Gene3D" id="3.40.50.1820">
    <property type="entry name" value="alpha/beta hydrolase"/>
    <property type="match status" value="1"/>
</dbReference>
<dbReference type="InterPro" id="IPR013094">
    <property type="entry name" value="AB_hydrolase_3"/>
</dbReference>
<dbReference type="Pfam" id="PF07859">
    <property type="entry name" value="Abhydrolase_3"/>
    <property type="match status" value="1"/>
</dbReference>
<reference evidence="5 6" key="1">
    <citation type="submission" date="2019-07" db="EMBL/GenBank/DDBJ databases">
        <title>Finished genome of Venturia effusa.</title>
        <authorList>
            <person name="Young C.A."/>
            <person name="Cox M.P."/>
            <person name="Ganley A.R.D."/>
            <person name="David W.J."/>
        </authorList>
    </citation>
    <scope>NUCLEOTIDE SEQUENCE [LARGE SCALE GENOMIC DNA]</scope>
    <source>
        <strain evidence="6">albino</strain>
    </source>
</reference>
<dbReference type="GO" id="GO:0016787">
    <property type="term" value="F:hydrolase activity"/>
    <property type="evidence" value="ECO:0007669"/>
    <property type="project" value="UniProtKB-KW"/>
</dbReference>
<keyword evidence="6" id="KW-1185">Reference proteome</keyword>
<dbReference type="PANTHER" id="PTHR48081:SF25">
    <property type="entry name" value="PUTATIVE (AFU_ORTHOLOGUE AFUA_3G11560)-RELATED"/>
    <property type="match status" value="1"/>
</dbReference>
<sequence>MDTSPVTMAKLLIPRLPFILKTTALHSLGKTDTAYKWDLKTELTIKILRSIVTDTSNPRPISASQKASIRDPGIKGPMWISKITLAPPPEDDIRQILFKSIDEMKVGDEAYTKPDLLPVEAEWTGHRAGASENEPELPISETEKYERMMKEVTSKVTILYFHGGAYYMMDPATHRGLTSKLAKMTGGRVLSVRYRLSPQTAFPGALLDGFHAYISLIHPPPGSPHQAISASQIVFAGDSAGANLASALVQLLLQIHRSSPSPSIQFHGQKVDIPLPAGMALNSPWLDVTRCMPSLESNAKYDYLPSVSHSENLEPPPCSIWPASPPRTDLFCEGSALCHPLVSPLAAMDWRNCPPVYITVGEEMLADENEVLARRLAKQGVKIVWEQFEGMPHCFAMLLDLLGDRGATMCLESWAENIRLMVEKPEECKTKGTWFTAKKYEKVDVDLSSLLSEMSDEDVLGRMKAVMERRIGGNNPEAKEVPRL</sequence>
<feature type="active site" evidence="3">
    <location>
        <position position="239"/>
    </location>
</feature>
<dbReference type="InterPro" id="IPR050300">
    <property type="entry name" value="GDXG_lipolytic_enzyme"/>
</dbReference>
<name>A0A517LIN0_9PEZI</name>
<evidence type="ECO:0000313" key="6">
    <source>
        <dbReference type="Proteomes" id="UP000316270"/>
    </source>
</evidence>
<evidence type="ECO:0000256" key="2">
    <source>
        <dbReference type="ARBA" id="ARBA00022801"/>
    </source>
</evidence>
<dbReference type="AlphaFoldDB" id="A0A517LIN0"/>
<gene>
    <name evidence="5" type="ORF">FKW77_004822</name>
</gene>
<evidence type="ECO:0000313" key="5">
    <source>
        <dbReference type="EMBL" id="QDS75499.1"/>
    </source>
</evidence>
<dbReference type="InterPro" id="IPR033140">
    <property type="entry name" value="Lipase_GDXG_put_SER_AS"/>
</dbReference>
<evidence type="ECO:0000259" key="4">
    <source>
        <dbReference type="Pfam" id="PF07859"/>
    </source>
</evidence>
<organism evidence="5 6">
    <name type="scientific">Venturia effusa</name>
    <dbReference type="NCBI Taxonomy" id="50376"/>
    <lineage>
        <taxon>Eukaryota</taxon>
        <taxon>Fungi</taxon>
        <taxon>Dikarya</taxon>
        <taxon>Ascomycota</taxon>
        <taxon>Pezizomycotina</taxon>
        <taxon>Dothideomycetes</taxon>
        <taxon>Pleosporomycetidae</taxon>
        <taxon>Venturiales</taxon>
        <taxon>Venturiaceae</taxon>
        <taxon>Venturia</taxon>
    </lineage>
</organism>
<keyword evidence="2" id="KW-0378">Hydrolase</keyword>
<proteinExistence type="inferred from homology"/>
<comment type="similarity">
    <text evidence="1">Belongs to the 'GDXG' lipolytic enzyme family.</text>
</comment>